<dbReference type="Proteomes" id="UP000023152">
    <property type="component" value="Unassembled WGS sequence"/>
</dbReference>
<name>X6NAF2_RETFI</name>
<dbReference type="AlphaFoldDB" id="X6NAF2"/>
<dbReference type="EMBL" id="ASPP01010856">
    <property type="protein sequence ID" value="ETO22292.1"/>
    <property type="molecule type" value="Genomic_DNA"/>
</dbReference>
<gene>
    <name evidence="2" type="ORF">RFI_14908</name>
</gene>
<reference evidence="2 3" key="1">
    <citation type="journal article" date="2013" name="Curr. Biol.">
        <title>The Genome of the Foraminiferan Reticulomyxa filosa.</title>
        <authorList>
            <person name="Glockner G."/>
            <person name="Hulsmann N."/>
            <person name="Schleicher M."/>
            <person name="Noegel A.A."/>
            <person name="Eichinger L."/>
            <person name="Gallinger C."/>
            <person name="Pawlowski J."/>
            <person name="Sierra R."/>
            <person name="Euteneuer U."/>
            <person name="Pillet L."/>
            <person name="Moustafa A."/>
            <person name="Platzer M."/>
            <person name="Groth M."/>
            <person name="Szafranski K."/>
            <person name="Schliwa M."/>
        </authorList>
    </citation>
    <scope>NUCLEOTIDE SEQUENCE [LARGE SCALE GENOMIC DNA]</scope>
</reference>
<evidence type="ECO:0000256" key="1">
    <source>
        <dbReference type="SAM" id="MobiDB-lite"/>
    </source>
</evidence>
<evidence type="ECO:0000313" key="2">
    <source>
        <dbReference type="EMBL" id="ETO22292.1"/>
    </source>
</evidence>
<evidence type="ECO:0000313" key="3">
    <source>
        <dbReference type="Proteomes" id="UP000023152"/>
    </source>
</evidence>
<accession>X6NAF2</accession>
<keyword evidence="3" id="KW-1185">Reference proteome</keyword>
<protein>
    <submittedName>
        <fullName evidence="2">Uncharacterized protein</fullName>
    </submittedName>
</protein>
<comment type="caution">
    <text evidence="2">The sequence shown here is derived from an EMBL/GenBank/DDBJ whole genome shotgun (WGS) entry which is preliminary data.</text>
</comment>
<sequence length="158" mass="17920">MKESKALSHSEWYYENSLTEESMIESVNSLSGDRLSFLMHTNNRSPSEALNTITSNDTPIGTSGNNSTVLRSRPVSLIRTSSKHSTRFSWDSDASSVSLFSPSERKELESQFALMEATWHSDWVNNMEGEHSFTNIKEYNALNAIPEECDLDEKQEME</sequence>
<feature type="region of interest" description="Disordered" evidence="1">
    <location>
        <begin position="48"/>
        <end position="72"/>
    </location>
</feature>
<feature type="compositionally biased region" description="Polar residues" evidence="1">
    <location>
        <begin position="48"/>
        <end position="70"/>
    </location>
</feature>
<organism evidence="2 3">
    <name type="scientific">Reticulomyxa filosa</name>
    <dbReference type="NCBI Taxonomy" id="46433"/>
    <lineage>
        <taxon>Eukaryota</taxon>
        <taxon>Sar</taxon>
        <taxon>Rhizaria</taxon>
        <taxon>Retaria</taxon>
        <taxon>Foraminifera</taxon>
        <taxon>Monothalamids</taxon>
        <taxon>Reticulomyxidae</taxon>
        <taxon>Reticulomyxa</taxon>
    </lineage>
</organism>
<proteinExistence type="predicted"/>